<protein>
    <recommendedName>
        <fullName evidence="3">Protein BANP</fullName>
    </recommendedName>
</protein>
<evidence type="ECO:0000256" key="9">
    <source>
        <dbReference type="ARBA" id="ARBA00023163"/>
    </source>
</evidence>
<comment type="subcellular location">
    <subcellularLocation>
        <location evidence="1">Nucleus</location>
    </subcellularLocation>
</comment>
<dbReference type="Gene3D" id="1.10.10.2590">
    <property type="entry name" value="BEN domain"/>
    <property type="match status" value="1"/>
</dbReference>
<keyword evidence="9" id="KW-0804">Transcription</keyword>
<dbReference type="PROSITE" id="PS51457">
    <property type="entry name" value="BEN"/>
    <property type="match status" value="1"/>
</dbReference>
<evidence type="ECO:0000256" key="11">
    <source>
        <dbReference type="ARBA" id="ARBA00023306"/>
    </source>
</evidence>
<evidence type="ECO:0000256" key="5">
    <source>
        <dbReference type="ARBA" id="ARBA00022853"/>
    </source>
</evidence>
<keyword evidence="5" id="KW-0156">Chromatin regulator</keyword>
<evidence type="ECO:0000313" key="14">
    <source>
        <dbReference type="RefSeq" id="XP_013776337.1"/>
    </source>
</evidence>
<dbReference type="InterPro" id="IPR042343">
    <property type="entry name" value="BANP"/>
</dbReference>
<keyword evidence="11" id="KW-0131">Cell cycle</keyword>
<evidence type="ECO:0000259" key="12">
    <source>
        <dbReference type="PROSITE" id="PS51457"/>
    </source>
</evidence>
<accession>A0ABM1B7F6</accession>
<keyword evidence="8" id="KW-0238">DNA-binding</keyword>
<evidence type="ECO:0000256" key="2">
    <source>
        <dbReference type="ARBA" id="ARBA00009735"/>
    </source>
</evidence>
<dbReference type="PANTHER" id="PTHR16243">
    <property type="entry name" value="BTG3-ASSOCIATED NUCLEAR PROTEIN BANP"/>
    <property type="match status" value="1"/>
</dbReference>
<dbReference type="Pfam" id="PF10523">
    <property type="entry name" value="BEN"/>
    <property type="match status" value="1"/>
</dbReference>
<organism evidence="13 14">
    <name type="scientific">Limulus polyphemus</name>
    <name type="common">Atlantic horseshoe crab</name>
    <dbReference type="NCBI Taxonomy" id="6850"/>
    <lineage>
        <taxon>Eukaryota</taxon>
        <taxon>Metazoa</taxon>
        <taxon>Ecdysozoa</taxon>
        <taxon>Arthropoda</taxon>
        <taxon>Chelicerata</taxon>
        <taxon>Merostomata</taxon>
        <taxon>Xiphosura</taxon>
        <taxon>Limulidae</taxon>
        <taxon>Limulus</taxon>
    </lineage>
</organism>
<evidence type="ECO:0000313" key="13">
    <source>
        <dbReference type="Proteomes" id="UP000694941"/>
    </source>
</evidence>
<keyword evidence="6" id="KW-0805">Transcription regulation</keyword>
<evidence type="ECO:0000256" key="1">
    <source>
        <dbReference type="ARBA" id="ARBA00004123"/>
    </source>
</evidence>
<keyword evidence="7" id="KW-0175">Coiled coil</keyword>
<sequence>MALTLLDYLFDRETQACSNISGTGKHRKRQLDPLMVYGIRCHLIYKFGITPVDWMRIKQNLDSKCRTAFRRKQKGLPLTRKGCPLDMIEVEDNSTHLVTYPLSGGVVKEVMSSDGEMSESSGFELICYQTDLGTTNFNFQTSEGAGVEDSHATGTHSGLNPQRKKIHIVRATPEQVAELQQAPDIKVLSTGQVWTVPAVKEVQDQSQ</sequence>
<dbReference type="SMART" id="SM01025">
    <property type="entry name" value="BEN"/>
    <property type="match status" value="1"/>
</dbReference>
<evidence type="ECO:0000256" key="3">
    <source>
        <dbReference type="ARBA" id="ARBA00015794"/>
    </source>
</evidence>
<dbReference type="PANTHER" id="PTHR16243:SF2">
    <property type="entry name" value="PROTEIN BANP"/>
    <property type="match status" value="1"/>
</dbReference>
<dbReference type="Proteomes" id="UP000694941">
    <property type="component" value="Unplaced"/>
</dbReference>
<evidence type="ECO:0000256" key="10">
    <source>
        <dbReference type="ARBA" id="ARBA00023242"/>
    </source>
</evidence>
<dbReference type="RefSeq" id="XP_013776337.1">
    <property type="nucleotide sequence ID" value="XM_013920883.2"/>
</dbReference>
<keyword evidence="4" id="KW-0678">Repressor</keyword>
<comment type="similarity">
    <text evidence="2">Belongs to the BANP/SMAR1 family.</text>
</comment>
<proteinExistence type="inferred from homology"/>
<reference evidence="14" key="1">
    <citation type="submission" date="2025-08" db="UniProtKB">
        <authorList>
            <consortium name="RefSeq"/>
        </authorList>
    </citation>
    <scope>IDENTIFICATION</scope>
    <source>
        <tissue evidence="14">Muscle</tissue>
    </source>
</reference>
<evidence type="ECO:0000256" key="4">
    <source>
        <dbReference type="ARBA" id="ARBA00022491"/>
    </source>
</evidence>
<gene>
    <name evidence="14" type="primary">LOC106461094</name>
</gene>
<dbReference type="InterPro" id="IPR018379">
    <property type="entry name" value="BEN_domain"/>
</dbReference>
<evidence type="ECO:0000256" key="8">
    <source>
        <dbReference type="ARBA" id="ARBA00023125"/>
    </source>
</evidence>
<evidence type="ECO:0000256" key="7">
    <source>
        <dbReference type="ARBA" id="ARBA00023054"/>
    </source>
</evidence>
<evidence type="ECO:0000256" key="6">
    <source>
        <dbReference type="ARBA" id="ARBA00023015"/>
    </source>
</evidence>
<dbReference type="GeneID" id="106461094"/>
<keyword evidence="13" id="KW-1185">Reference proteome</keyword>
<name>A0ABM1B7F6_LIMPO</name>
<feature type="domain" description="BEN" evidence="12">
    <location>
        <begin position="1"/>
        <end position="72"/>
    </location>
</feature>
<keyword evidence="10" id="KW-0539">Nucleus</keyword>